<reference evidence="2" key="1">
    <citation type="journal article" date="2023" name="Nat. Plants">
        <title>Single-cell RNA sequencing provides a high-resolution roadmap for understanding the multicellular compartmentation of specialized metabolism.</title>
        <authorList>
            <person name="Sun S."/>
            <person name="Shen X."/>
            <person name="Li Y."/>
            <person name="Li Y."/>
            <person name="Wang S."/>
            <person name="Li R."/>
            <person name="Zhang H."/>
            <person name="Shen G."/>
            <person name="Guo B."/>
            <person name="Wei J."/>
            <person name="Xu J."/>
            <person name="St-Pierre B."/>
            <person name="Chen S."/>
            <person name="Sun C."/>
        </authorList>
    </citation>
    <scope>NUCLEOTIDE SEQUENCE [LARGE SCALE GENOMIC DNA]</scope>
</reference>
<dbReference type="EMBL" id="CM044706">
    <property type="protein sequence ID" value="KAI5658070.1"/>
    <property type="molecule type" value="Genomic_DNA"/>
</dbReference>
<keyword evidence="2" id="KW-1185">Reference proteome</keyword>
<evidence type="ECO:0000313" key="1">
    <source>
        <dbReference type="EMBL" id="KAI5658070.1"/>
    </source>
</evidence>
<evidence type="ECO:0000313" key="2">
    <source>
        <dbReference type="Proteomes" id="UP001060085"/>
    </source>
</evidence>
<dbReference type="Proteomes" id="UP001060085">
    <property type="component" value="Linkage Group LG06"/>
</dbReference>
<accession>A0ACC0ACS7</accession>
<organism evidence="1 2">
    <name type="scientific">Catharanthus roseus</name>
    <name type="common">Madagascar periwinkle</name>
    <name type="synonym">Vinca rosea</name>
    <dbReference type="NCBI Taxonomy" id="4058"/>
    <lineage>
        <taxon>Eukaryota</taxon>
        <taxon>Viridiplantae</taxon>
        <taxon>Streptophyta</taxon>
        <taxon>Embryophyta</taxon>
        <taxon>Tracheophyta</taxon>
        <taxon>Spermatophyta</taxon>
        <taxon>Magnoliopsida</taxon>
        <taxon>eudicotyledons</taxon>
        <taxon>Gunneridae</taxon>
        <taxon>Pentapetalae</taxon>
        <taxon>asterids</taxon>
        <taxon>lamiids</taxon>
        <taxon>Gentianales</taxon>
        <taxon>Apocynaceae</taxon>
        <taxon>Rauvolfioideae</taxon>
        <taxon>Vinceae</taxon>
        <taxon>Catharanthinae</taxon>
        <taxon>Catharanthus</taxon>
    </lineage>
</organism>
<name>A0ACC0ACS7_CATRO</name>
<sequence>MHRSEVALMCLDSLRLPSCARNPHFSAERHPDILLSAVDLVVEELGMSYEDVASQFINCTWHKLLNEIDELNPLAHKFVRVWTSKVLHFGVDTTNQIESEYSVLKLWLSTCHGDLDTVFLNIDSVIKGQIVEIKSSLEYSSHLALKKIWVELKIASEIIDDPKNKCGHYLRTSHGLPCLCESITRFTYKINAYCPLYTCNGNIIVMIESVTSQIRICTGLQIGIRDMLEHIY</sequence>
<protein>
    <submittedName>
        <fullName evidence="1">Uncharacterized protein</fullName>
    </submittedName>
</protein>
<proteinExistence type="predicted"/>
<comment type="caution">
    <text evidence="1">The sequence shown here is derived from an EMBL/GenBank/DDBJ whole genome shotgun (WGS) entry which is preliminary data.</text>
</comment>
<gene>
    <name evidence="1" type="ORF">M9H77_26863</name>
</gene>